<dbReference type="InterPro" id="IPR012677">
    <property type="entry name" value="Nucleotide-bd_a/b_plait_sf"/>
</dbReference>
<dbReference type="Proteomes" id="UP000604825">
    <property type="component" value="Unassembled WGS sequence"/>
</dbReference>
<evidence type="ECO:0000313" key="2">
    <source>
        <dbReference type="EMBL" id="CAD6227924.1"/>
    </source>
</evidence>
<sequence length="366" mass="39431">MDGPRWTEEVDDLVDTGDVDGAIALLESVVSNLSTSAAAAPPAADLRLATALGDLAGLHASRGNTLRADELRARAIVLRSRAAAPGTLGDKEPSEKCSSQEGAMGLKDSQGSANTDDKNNEDEEDDWESIADSGALDDTLARSLEQEARVPSCGSSERSGTPSSGPKRRGRGSFLYNKSVLYSDQCGSERDLDDKESSPQGGSGSKGHVNERENNAVTAAAQFGTRHVLILYDFSPSTRTTDLERIFEKFGDHGVAIRWVNDTSALAVFRTPSAAIEAQACIPPRYKVRSLKGDDDLLAKIDGKDLEPPKPRPKTSARTAQRLIAHGMGLKQFTNFGTDELKKQEEERKNRIAARQSMRDEAWGSD</sequence>
<comment type="caution">
    <text evidence="2">The sequence shown here is derived from an EMBL/GenBank/DDBJ whole genome shotgun (WGS) entry which is preliminary data.</text>
</comment>
<dbReference type="GO" id="GO:0003676">
    <property type="term" value="F:nucleic acid binding"/>
    <property type="evidence" value="ECO:0007669"/>
    <property type="project" value="InterPro"/>
</dbReference>
<feature type="compositionally biased region" description="Basic and acidic residues" evidence="1">
    <location>
        <begin position="357"/>
        <end position="366"/>
    </location>
</feature>
<dbReference type="EMBL" id="CAJGYO010000005">
    <property type="protein sequence ID" value="CAD6227924.1"/>
    <property type="molecule type" value="Genomic_DNA"/>
</dbReference>
<accession>A0A811NVQ2</accession>
<feature type="region of interest" description="Disordered" evidence="1">
    <location>
        <begin position="186"/>
        <end position="213"/>
    </location>
</feature>
<feature type="compositionally biased region" description="Basic and acidic residues" evidence="1">
    <location>
        <begin position="187"/>
        <end position="197"/>
    </location>
</feature>
<evidence type="ECO:0000256" key="1">
    <source>
        <dbReference type="SAM" id="MobiDB-lite"/>
    </source>
</evidence>
<feature type="compositionally biased region" description="Polar residues" evidence="1">
    <location>
        <begin position="153"/>
        <end position="164"/>
    </location>
</feature>
<reference evidence="2" key="1">
    <citation type="submission" date="2020-10" db="EMBL/GenBank/DDBJ databases">
        <authorList>
            <person name="Han B."/>
            <person name="Lu T."/>
            <person name="Zhao Q."/>
            <person name="Huang X."/>
            <person name="Zhao Y."/>
        </authorList>
    </citation>
    <scope>NUCLEOTIDE SEQUENCE</scope>
</reference>
<dbReference type="SUPFAM" id="SSF54928">
    <property type="entry name" value="RNA-binding domain, RBD"/>
    <property type="match status" value="1"/>
</dbReference>
<dbReference type="PANTHER" id="PTHR21678">
    <property type="entry name" value="GROWTH INHIBITION AND DIFFERENTIATION RELATED PROTEIN 88"/>
    <property type="match status" value="1"/>
</dbReference>
<evidence type="ECO:0000313" key="3">
    <source>
        <dbReference type="Proteomes" id="UP000604825"/>
    </source>
</evidence>
<protein>
    <recommendedName>
        <fullName evidence="4">Coiled-coil domain-containing protein R3HCC1L</fullName>
    </recommendedName>
</protein>
<dbReference type="PANTHER" id="PTHR21678:SF0">
    <property type="entry name" value="C3H1-TYPE DOMAIN-CONTAINING PROTEIN"/>
    <property type="match status" value="1"/>
</dbReference>
<dbReference type="InterPro" id="IPR035979">
    <property type="entry name" value="RBD_domain_sf"/>
</dbReference>
<gene>
    <name evidence="2" type="ORF">NCGR_LOCUS18860</name>
</gene>
<evidence type="ECO:0008006" key="4">
    <source>
        <dbReference type="Google" id="ProtNLM"/>
    </source>
</evidence>
<feature type="region of interest" description="Disordered" evidence="1">
    <location>
        <begin position="145"/>
        <end position="172"/>
    </location>
</feature>
<organism evidence="2 3">
    <name type="scientific">Miscanthus lutarioriparius</name>
    <dbReference type="NCBI Taxonomy" id="422564"/>
    <lineage>
        <taxon>Eukaryota</taxon>
        <taxon>Viridiplantae</taxon>
        <taxon>Streptophyta</taxon>
        <taxon>Embryophyta</taxon>
        <taxon>Tracheophyta</taxon>
        <taxon>Spermatophyta</taxon>
        <taxon>Magnoliopsida</taxon>
        <taxon>Liliopsida</taxon>
        <taxon>Poales</taxon>
        <taxon>Poaceae</taxon>
        <taxon>PACMAD clade</taxon>
        <taxon>Panicoideae</taxon>
        <taxon>Andropogonodae</taxon>
        <taxon>Andropogoneae</taxon>
        <taxon>Saccharinae</taxon>
        <taxon>Miscanthus</taxon>
    </lineage>
</organism>
<proteinExistence type="predicted"/>
<dbReference type="Gene3D" id="3.30.70.330">
    <property type="match status" value="1"/>
</dbReference>
<feature type="region of interest" description="Disordered" evidence="1">
    <location>
        <begin position="84"/>
        <end position="129"/>
    </location>
</feature>
<feature type="region of interest" description="Disordered" evidence="1">
    <location>
        <begin position="335"/>
        <end position="366"/>
    </location>
</feature>
<dbReference type="InterPro" id="IPR039884">
    <property type="entry name" value="R3HC1/R3HCL"/>
</dbReference>
<name>A0A811NVQ2_9POAL</name>
<feature type="compositionally biased region" description="Acidic residues" evidence="1">
    <location>
        <begin position="119"/>
        <end position="129"/>
    </location>
</feature>
<feature type="compositionally biased region" description="Basic and acidic residues" evidence="1">
    <location>
        <begin position="339"/>
        <end position="350"/>
    </location>
</feature>
<dbReference type="CDD" id="cd12428">
    <property type="entry name" value="RRM_PARN"/>
    <property type="match status" value="1"/>
</dbReference>
<dbReference type="OrthoDB" id="5418203at2759"/>
<dbReference type="AlphaFoldDB" id="A0A811NVQ2"/>
<keyword evidence="3" id="KW-1185">Reference proteome</keyword>